<organism evidence="5">
    <name type="scientific">Arnebia euchroma</name>
    <name type="common">Pink arnebia</name>
    <name type="synonym">Lithospermum euchromon</name>
    <dbReference type="NCBI Taxonomy" id="373122"/>
    <lineage>
        <taxon>Eukaryota</taxon>
        <taxon>Viridiplantae</taxon>
        <taxon>Streptophyta</taxon>
        <taxon>Embryophyta</taxon>
        <taxon>Tracheophyta</taxon>
        <taxon>Spermatophyta</taxon>
        <taxon>Magnoliopsida</taxon>
        <taxon>eudicotyledons</taxon>
        <taxon>Gunneridae</taxon>
        <taxon>Pentapetalae</taxon>
        <taxon>asterids</taxon>
        <taxon>lamiids</taxon>
        <taxon>Boraginales</taxon>
        <taxon>Boraginaceae</taxon>
        <taxon>Boraginoideae</taxon>
        <taxon>Lithospermeae</taxon>
        <taxon>Arnebia</taxon>
    </lineage>
</organism>
<keyword evidence="3" id="KW-0328">Glycosyltransferase</keyword>
<dbReference type="PANTHER" id="PTHR11926:SF1311">
    <property type="entry name" value="UDP-GLYCOSYLTRANSFERASE 74F2"/>
    <property type="match status" value="1"/>
</dbReference>
<evidence type="ECO:0000256" key="3">
    <source>
        <dbReference type="RuleBase" id="RU003718"/>
    </source>
</evidence>
<dbReference type="PANTHER" id="PTHR11926">
    <property type="entry name" value="GLUCOSYL/GLUCURONOSYL TRANSFERASES"/>
    <property type="match status" value="1"/>
</dbReference>
<dbReference type="Gene3D" id="3.40.50.2000">
    <property type="entry name" value="Glycogen Phosphorylase B"/>
    <property type="match status" value="2"/>
</dbReference>
<name>A0A899K0I2_ARNEU</name>
<dbReference type="SUPFAM" id="SSF53756">
    <property type="entry name" value="UDP-Glycosyltransferase/glycogen phosphorylase"/>
    <property type="match status" value="1"/>
</dbReference>
<proteinExistence type="evidence at transcript level"/>
<dbReference type="GO" id="GO:0080044">
    <property type="term" value="F:quercetin 7-O-glucosyltransferase activity"/>
    <property type="evidence" value="ECO:0007669"/>
    <property type="project" value="TreeGrafter"/>
</dbReference>
<accession>A0A899K0I2</accession>
<evidence type="ECO:0000256" key="1">
    <source>
        <dbReference type="ARBA" id="ARBA00009995"/>
    </source>
</evidence>
<sequence>MELRAHVLAVPIPGQGHLTPMLQLCKQLVSKGLKVTVALTRFVSSTTLDQQKNQSQLNYNTISDGFDTGGYNDASSVENYFQRFEIAGTKTLTQLVKKQESLGHPIDCIIYDGHVPWALNVAKQFGILGAVYFTQPCAVDYIYYLVNRGLLSVPITSPCLIPGLPSMELRDIPTFVAKPEVYPGYFQVAISQFSNVDEADIVLVNTFYDLENEVIDAMSKYIPLLTIGPTVPLSYLDNQIDKNEDKDYGVNLFHSNASINIPHWLSTKPTGSVIYVSFGSMADLDEKQMEELAFGLKQSEFHFLWVVRESEQAKLPKEFVVETERGMIVNWCSQLDVLSSEAVGCFFTHGGWNSITEAMSLVVPMVVMPRWADQTTNAKFVEDVWRVGVRVNEDEDGFVTRDEIEKCIKGVMEKERSLELKESAMRWKELAKEALSVGGSSYNNIQAFVSQLTSSQA</sequence>
<reference evidence="5" key="1">
    <citation type="submission" date="2020-06" db="EMBL/GenBank/DDBJ databases">
        <authorList>
            <person name="Cordes E.H."/>
            <person name="Lee P."/>
            <person name="Wang R."/>
            <person name="Huang N."/>
            <person name="Shaffer C.D."/>
            <person name="Weston-Hafer K.A."/>
            <person name="Garlena R.A."/>
            <person name="Russell D.A."/>
            <person name="Pope W.H."/>
            <person name="Jacobs-Sera D."/>
            <person name="Hatfull G.F."/>
        </authorList>
    </citation>
    <scope>NUCLEOTIDE SEQUENCE</scope>
    <source>
        <strain evidence="5">AeUGT_06</strain>
    </source>
</reference>
<dbReference type="Pfam" id="PF00201">
    <property type="entry name" value="UDPGT"/>
    <property type="match status" value="1"/>
</dbReference>
<dbReference type="EC" id="2.4.1.-" evidence="4"/>
<evidence type="ECO:0000313" key="5">
    <source>
        <dbReference type="EMBL" id="QSM19614.1"/>
    </source>
</evidence>
<dbReference type="AlphaFoldDB" id="A0A899K0I2"/>
<protein>
    <recommendedName>
        <fullName evidence="4">Glycosyltransferase</fullName>
        <ecNumber evidence="4">2.4.1.-</ecNumber>
    </recommendedName>
</protein>
<dbReference type="CDD" id="cd03784">
    <property type="entry name" value="GT1_Gtf-like"/>
    <property type="match status" value="1"/>
</dbReference>
<dbReference type="InterPro" id="IPR035595">
    <property type="entry name" value="UDP_glycos_trans_CS"/>
</dbReference>
<dbReference type="EMBL" id="MT571510">
    <property type="protein sequence ID" value="QSM19614.1"/>
    <property type="molecule type" value="mRNA"/>
</dbReference>
<dbReference type="FunFam" id="3.40.50.2000:FF:000019">
    <property type="entry name" value="Glycosyltransferase"/>
    <property type="match status" value="1"/>
</dbReference>
<dbReference type="PROSITE" id="PS00375">
    <property type="entry name" value="UDPGT"/>
    <property type="match status" value="1"/>
</dbReference>
<dbReference type="InterPro" id="IPR002213">
    <property type="entry name" value="UDP_glucos_trans"/>
</dbReference>
<keyword evidence="2 3" id="KW-0808">Transferase</keyword>
<evidence type="ECO:0000256" key="2">
    <source>
        <dbReference type="ARBA" id="ARBA00022679"/>
    </source>
</evidence>
<reference evidence="5" key="2">
    <citation type="journal article" date="2021" name="Zhongguo Zhong Yao Za Zhi">
        <title>[Cloning and functional analysis of caffeic acid and rosmarinic acid glycosyltransferases from Arnebia euchroma].</title>
        <authorList>
            <person name="Wang R.S."/>
            <person name="Wang S."/>
            <person name="Liang J.W."/>
            <person name="Li T."/>
            <person name="Zhou L."/>
            <person name="Zhan Z.L."/>
            <person name="Wan X.F."/>
            <person name="Kang C.Z."/>
            <person name="Guo L.P."/>
        </authorList>
    </citation>
    <scope>NUCLEOTIDE SEQUENCE</scope>
    <source>
        <strain evidence="5">AeUGT_06</strain>
    </source>
</reference>
<evidence type="ECO:0000256" key="4">
    <source>
        <dbReference type="RuleBase" id="RU362057"/>
    </source>
</evidence>
<dbReference type="GO" id="GO:0080043">
    <property type="term" value="F:quercetin 3-O-glucosyltransferase activity"/>
    <property type="evidence" value="ECO:0007669"/>
    <property type="project" value="TreeGrafter"/>
</dbReference>
<comment type="similarity">
    <text evidence="1 3">Belongs to the UDP-glycosyltransferase family.</text>
</comment>